<evidence type="ECO:0000313" key="12">
    <source>
        <dbReference type="EMBL" id="MDQ0466653.1"/>
    </source>
</evidence>
<keyword evidence="8" id="KW-0443">Lipid metabolism</keyword>
<sequence length="526" mass="59027">MPFVADDRPILREGDNCWRLAMADRVAMLIDCADYFAAAKAAILQAKHSIWLLAWVFDPLTRLTPDQPVRSSDPEHADRLGLLLLRLATLNPALDVRVLTWDMPLPIAASQLRAPQRGVSYFAGSRVKFRLDNTLPGSACHHQKILVIDGRVAFLSGGDLGVDRWDTVDHTDRDPRRRRPDGRSYPPRHEVSMVVDGPAAQMLAEQFALRWKRATGETPPDPPDMTEDDHIPWPPDLAPDLRQHPVALARTDPRWKDNPGVRECLELHLAAIAKARNLIYLENQYLTSPVIVAALKRRLGELDGPEVVTVHPMHSPSYFDQMTMDSARTWAIGQLKKADRYGRFSAFTPRTPQDQLVIIHSKVAIIDDDFLRIGSANLNNRSLGLDSECDLALEAIQGPKGMETRAVIRAFRDRLVGHYMHRHPGEVSDAEDALGGLATAINGLDDGPCRCLPPFEVKPLTKIQKFIVRWRLGDPLATDDAWRPWIRNRRVEKALAEVAARPDPVRPPKAGGPRRPAPSRRRATRR</sequence>
<dbReference type="RefSeq" id="WP_307352789.1">
    <property type="nucleotide sequence ID" value="NZ_JAUSVS010000013.1"/>
</dbReference>
<feature type="domain" description="PLD phosphodiesterase" evidence="11">
    <location>
        <begin position="137"/>
        <end position="164"/>
    </location>
</feature>
<dbReference type="PANTHER" id="PTHR18896:SF76">
    <property type="entry name" value="PHOSPHOLIPASE"/>
    <property type="match status" value="1"/>
</dbReference>
<feature type="compositionally biased region" description="Basic residues" evidence="10">
    <location>
        <begin position="517"/>
        <end position="526"/>
    </location>
</feature>
<accession>A0ABU0IXA8</accession>
<evidence type="ECO:0000256" key="3">
    <source>
        <dbReference type="ARBA" id="ARBA00004613"/>
    </source>
</evidence>
<dbReference type="SMART" id="SM00155">
    <property type="entry name" value="PLDc"/>
    <property type="match status" value="2"/>
</dbReference>
<evidence type="ECO:0000256" key="5">
    <source>
        <dbReference type="ARBA" id="ARBA00022525"/>
    </source>
</evidence>
<keyword evidence="5" id="KW-0964">Secreted</keyword>
<dbReference type="CDD" id="cd09143">
    <property type="entry name" value="PLDc_vPLD1_2_like_bac_2"/>
    <property type="match status" value="1"/>
</dbReference>
<evidence type="ECO:0000256" key="2">
    <source>
        <dbReference type="ARBA" id="ARBA00003145"/>
    </source>
</evidence>
<comment type="catalytic activity">
    <reaction evidence="1">
        <text>a 1,2-diacyl-sn-glycero-3-phosphocholine + H2O = a 1,2-diacyl-sn-glycero-3-phosphate + choline + H(+)</text>
        <dbReference type="Rhea" id="RHEA:14445"/>
        <dbReference type="ChEBI" id="CHEBI:15354"/>
        <dbReference type="ChEBI" id="CHEBI:15377"/>
        <dbReference type="ChEBI" id="CHEBI:15378"/>
        <dbReference type="ChEBI" id="CHEBI:57643"/>
        <dbReference type="ChEBI" id="CHEBI:58608"/>
        <dbReference type="EC" id="3.1.4.4"/>
    </reaction>
</comment>
<feature type="compositionally biased region" description="Basic and acidic residues" evidence="10">
    <location>
        <begin position="165"/>
        <end position="175"/>
    </location>
</feature>
<dbReference type="Proteomes" id="UP001228905">
    <property type="component" value="Unassembled WGS sequence"/>
</dbReference>
<dbReference type="SUPFAM" id="SSF56024">
    <property type="entry name" value="Phospholipase D/nuclease"/>
    <property type="match status" value="2"/>
</dbReference>
<dbReference type="Pfam" id="PF13091">
    <property type="entry name" value="PLDc_2"/>
    <property type="match status" value="1"/>
</dbReference>
<evidence type="ECO:0000259" key="11">
    <source>
        <dbReference type="PROSITE" id="PS50035"/>
    </source>
</evidence>
<evidence type="ECO:0000313" key="13">
    <source>
        <dbReference type="Proteomes" id="UP001228905"/>
    </source>
</evidence>
<evidence type="ECO:0000256" key="9">
    <source>
        <dbReference type="ARBA" id="ARBA00029594"/>
    </source>
</evidence>
<gene>
    <name evidence="12" type="ORF">QO010_004449</name>
</gene>
<dbReference type="InterPro" id="IPR015679">
    <property type="entry name" value="PLipase_D_fam"/>
</dbReference>
<evidence type="ECO:0000256" key="7">
    <source>
        <dbReference type="ARBA" id="ARBA00022801"/>
    </source>
</evidence>
<evidence type="ECO:0000256" key="10">
    <source>
        <dbReference type="SAM" id="MobiDB-lite"/>
    </source>
</evidence>
<name>A0ABU0IXA8_9CAUL</name>
<keyword evidence="6" id="KW-0677">Repeat</keyword>
<dbReference type="Gene3D" id="3.30.870.10">
    <property type="entry name" value="Endonuclease Chain A"/>
    <property type="match status" value="2"/>
</dbReference>
<reference evidence="12 13" key="1">
    <citation type="submission" date="2023-07" db="EMBL/GenBank/DDBJ databases">
        <title>Genomic Encyclopedia of Type Strains, Phase IV (KMG-IV): sequencing the most valuable type-strain genomes for metagenomic binning, comparative biology and taxonomic classification.</title>
        <authorList>
            <person name="Goeker M."/>
        </authorList>
    </citation>
    <scope>NUCLEOTIDE SEQUENCE [LARGE SCALE GENOMIC DNA]</scope>
    <source>
        <strain evidence="12 13">DSM 18695</strain>
    </source>
</reference>
<evidence type="ECO:0000256" key="8">
    <source>
        <dbReference type="ARBA" id="ARBA00023098"/>
    </source>
</evidence>
<feature type="region of interest" description="Disordered" evidence="10">
    <location>
        <begin position="498"/>
        <end position="526"/>
    </location>
</feature>
<organism evidence="12 13">
    <name type="scientific">Caulobacter ginsengisoli</name>
    <dbReference type="NCBI Taxonomy" id="400775"/>
    <lineage>
        <taxon>Bacteria</taxon>
        <taxon>Pseudomonadati</taxon>
        <taxon>Pseudomonadota</taxon>
        <taxon>Alphaproteobacteria</taxon>
        <taxon>Caulobacterales</taxon>
        <taxon>Caulobacteraceae</taxon>
        <taxon>Caulobacter</taxon>
    </lineage>
</organism>
<comment type="subcellular location">
    <subcellularLocation>
        <location evidence="3">Secreted</location>
    </subcellularLocation>
</comment>
<comment type="function">
    <text evidence="2">Could be a virulence factor.</text>
</comment>
<proteinExistence type="predicted"/>
<evidence type="ECO:0000256" key="1">
    <source>
        <dbReference type="ARBA" id="ARBA00000798"/>
    </source>
</evidence>
<dbReference type="InterPro" id="IPR025202">
    <property type="entry name" value="PLD-like_dom"/>
</dbReference>
<dbReference type="InterPro" id="IPR001736">
    <property type="entry name" value="PLipase_D/transphosphatidylase"/>
</dbReference>
<keyword evidence="13" id="KW-1185">Reference proteome</keyword>
<dbReference type="EMBL" id="JAUSVS010000013">
    <property type="protein sequence ID" value="MDQ0466653.1"/>
    <property type="molecule type" value="Genomic_DNA"/>
</dbReference>
<keyword evidence="7" id="KW-0378">Hydrolase</keyword>
<dbReference type="PANTHER" id="PTHR18896">
    <property type="entry name" value="PHOSPHOLIPASE D"/>
    <property type="match status" value="1"/>
</dbReference>
<comment type="caution">
    <text evidence="12">The sequence shown here is derived from an EMBL/GenBank/DDBJ whole genome shotgun (WGS) entry which is preliminary data.</text>
</comment>
<evidence type="ECO:0000256" key="4">
    <source>
        <dbReference type="ARBA" id="ARBA00018392"/>
    </source>
</evidence>
<dbReference type="PROSITE" id="PS50035">
    <property type="entry name" value="PLD"/>
    <property type="match status" value="2"/>
</dbReference>
<evidence type="ECO:0000256" key="6">
    <source>
        <dbReference type="ARBA" id="ARBA00022737"/>
    </source>
</evidence>
<protein>
    <recommendedName>
        <fullName evidence="4">Phospholipase D</fullName>
    </recommendedName>
    <alternativeName>
        <fullName evidence="9">Choline phosphatase</fullName>
    </alternativeName>
</protein>
<feature type="domain" description="PLD phosphodiesterase" evidence="11">
    <location>
        <begin position="355"/>
        <end position="382"/>
    </location>
</feature>
<feature type="region of interest" description="Disordered" evidence="10">
    <location>
        <begin position="165"/>
        <end position="190"/>
    </location>
</feature>